<accession>A0A450Z713</accession>
<evidence type="ECO:0000313" key="2">
    <source>
        <dbReference type="EMBL" id="VFK49583.1"/>
    </source>
</evidence>
<reference evidence="2" key="1">
    <citation type="submission" date="2019-02" db="EMBL/GenBank/DDBJ databases">
        <authorList>
            <person name="Gruber-Vodicka R. H."/>
            <person name="Seah K. B. B."/>
        </authorList>
    </citation>
    <scope>NUCLEOTIDE SEQUENCE</scope>
    <source>
        <strain evidence="2">BECK_S1320</strain>
        <strain evidence="1">BECK_S1321</strain>
    </source>
</reference>
<proteinExistence type="predicted"/>
<dbReference type="EMBL" id="CAADFU010000194">
    <property type="protein sequence ID" value="VFK49583.1"/>
    <property type="molecule type" value="Genomic_DNA"/>
</dbReference>
<dbReference type="AlphaFoldDB" id="A0A450Z713"/>
<name>A0A450Z713_9GAMM</name>
<gene>
    <name evidence="2" type="ORF">BECKSD772E_GA0070983_11942</name>
    <name evidence="1" type="ORF">BECKSD772F_GA0070984_10292</name>
</gene>
<protein>
    <submittedName>
        <fullName evidence="2">Uncharacterized protein</fullName>
    </submittedName>
</protein>
<evidence type="ECO:0000313" key="1">
    <source>
        <dbReference type="EMBL" id="VFK38854.1"/>
    </source>
</evidence>
<organism evidence="2">
    <name type="scientific">Candidatus Kentrum sp. SD</name>
    <dbReference type="NCBI Taxonomy" id="2126332"/>
    <lineage>
        <taxon>Bacteria</taxon>
        <taxon>Pseudomonadati</taxon>
        <taxon>Pseudomonadota</taxon>
        <taxon>Gammaproteobacteria</taxon>
        <taxon>Candidatus Kentrum</taxon>
    </lineage>
</organism>
<sequence length="239" mass="27331">MTRRATLTEMIYPDTPDSAELAMQWAQSATSEILDLIWRGFDAFRANHLSRVNSAQLRESEQPERSLVDLHFQEILLLWKAKTDGYSSFIPHHERPEMASRTSGKAKPPANDMGFVSVANLRWFWAVEAKVIFSPNALSEYLKDVKGKFIPGRASPLIGDGGMIGYLLRRNGEDTVFGNLAKQLDQTLHPFPRFEDRPHRVSRHSRTGAPNLRLHHMMMACVEVRKRNGKKRLFRKMCG</sequence>
<dbReference type="EMBL" id="CAADFR010000029">
    <property type="protein sequence ID" value="VFK38854.1"/>
    <property type="molecule type" value="Genomic_DNA"/>
</dbReference>